<accession>A0ACB8A9B0</accession>
<reference evidence="1" key="1">
    <citation type="journal article" date="2021" name="New Phytol.">
        <title>Evolutionary innovations through gain and loss of genes in the ectomycorrhizal Boletales.</title>
        <authorList>
            <person name="Wu G."/>
            <person name="Miyauchi S."/>
            <person name="Morin E."/>
            <person name="Kuo A."/>
            <person name="Drula E."/>
            <person name="Varga T."/>
            <person name="Kohler A."/>
            <person name="Feng B."/>
            <person name="Cao Y."/>
            <person name="Lipzen A."/>
            <person name="Daum C."/>
            <person name="Hundley H."/>
            <person name="Pangilinan J."/>
            <person name="Johnson J."/>
            <person name="Barry K."/>
            <person name="LaButti K."/>
            <person name="Ng V."/>
            <person name="Ahrendt S."/>
            <person name="Min B."/>
            <person name="Choi I.G."/>
            <person name="Park H."/>
            <person name="Plett J.M."/>
            <person name="Magnuson J."/>
            <person name="Spatafora J.W."/>
            <person name="Nagy L.G."/>
            <person name="Henrissat B."/>
            <person name="Grigoriev I.V."/>
            <person name="Yang Z.L."/>
            <person name="Xu J."/>
            <person name="Martin F.M."/>
        </authorList>
    </citation>
    <scope>NUCLEOTIDE SEQUENCE</scope>
    <source>
        <strain evidence="1">ATCC 28755</strain>
    </source>
</reference>
<comment type="caution">
    <text evidence="1">The sequence shown here is derived from an EMBL/GenBank/DDBJ whole genome shotgun (WGS) entry which is preliminary data.</text>
</comment>
<gene>
    <name evidence="1" type="ORF">BJ138DRAFT_1154409</name>
</gene>
<protein>
    <submittedName>
        <fullName evidence="1">Uncharacterized protein</fullName>
    </submittedName>
</protein>
<dbReference type="EMBL" id="MU267741">
    <property type="protein sequence ID" value="KAH7909791.1"/>
    <property type="molecule type" value="Genomic_DNA"/>
</dbReference>
<sequence length="530" mass="56748">MSRIQNINLPVGPTPGWEIESDTGDSPGLKSIAQSFVILQSLKQSREKWLRSSFPKFSSRARGGKPADVVPPPHTMYNRGRCDLEIGPHKFLDTTIFEVHYHPVPASIPVPQSTTYTSSTWQAHNNGASYSTPKQQAETGTATTPSSSSAPPATSTPLLSSLTSVVTINAALIAQVNSAAISNPTLANLLQLAAAGKANGDQLKTLGLLIQSLAASPQAGQIQTAVTQETTQTSATSTPALPQNTTPAALKEFDLVIEFRESPSDRWIFPRGPTVCEYLPRHGNFASIGDIILSTIVPFSVTTAPVNDPSATDSINTPGPDSRQVIQFRFLKSSSVVWDSFCRWVGPIDKLEENRKILSSIKTPDRVFLAHQLAEGTKLTQVQNATAPIVPTKLIKPTSETYKPRRKTTSKKSTADGKAPPISPTKRKRQIQTKAVMPASKIACFACGQTDVPLIMGGRYCRPCAEAGRGTNSLPPAGINTTYRLPTASSEISTSSPAPMLNSANINPPIQASQSLTFVAHEPPSNPTQK</sequence>
<dbReference type="Proteomes" id="UP000790377">
    <property type="component" value="Unassembled WGS sequence"/>
</dbReference>
<organism evidence="1 2">
    <name type="scientific">Hygrophoropsis aurantiaca</name>
    <dbReference type="NCBI Taxonomy" id="72124"/>
    <lineage>
        <taxon>Eukaryota</taxon>
        <taxon>Fungi</taxon>
        <taxon>Dikarya</taxon>
        <taxon>Basidiomycota</taxon>
        <taxon>Agaricomycotina</taxon>
        <taxon>Agaricomycetes</taxon>
        <taxon>Agaricomycetidae</taxon>
        <taxon>Boletales</taxon>
        <taxon>Coniophorineae</taxon>
        <taxon>Hygrophoropsidaceae</taxon>
        <taxon>Hygrophoropsis</taxon>
    </lineage>
</organism>
<evidence type="ECO:0000313" key="1">
    <source>
        <dbReference type="EMBL" id="KAH7909791.1"/>
    </source>
</evidence>
<evidence type="ECO:0000313" key="2">
    <source>
        <dbReference type="Proteomes" id="UP000790377"/>
    </source>
</evidence>
<proteinExistence type="predicted"/>
<name>A0ACB8A9B0_9AGAM</name>
<keyword evidence="2" id="KW-1185">Reference proteome</keyword>